<dbReference type="InterPro" id="IPR045865">
    <property type="entry name" value="ACT-like_dom_sf"/>
</dbReference>
<accession>A0A1T4RTX6</accession>
<dbReference type="PANTHER" id="PTHR47320:SF1">
    <property type="entry name" value="BIFUNCTIONAL URIDYLYLTRANSFERASE_URIDYLYL-REMOVING ENZYME"/>
    <property type="match status" value="1"/>
</dbReference>
<dbReference type="Gene3D" id="3.30.70.260">
    <property type="match status" value="1"/>
</dbReference>
<dbReference type="NCBIfam" id="NF001366">
    <property type="entry name" value="PRK00275.1"/>
    <property type="match status" value="1"/>
</dbReference>
<dbReference type="PROSITE" id="PS51831">
    <property type="entry name" value="HD"/>
    <property type="match status" value="1"/>
</dbReference>
<dbReference type="PIRSF" id="PIRSF006288">
    <property type="entry name" value="PII_uridyltransf"/>
    <property type="match status" value="1"/>
</dbReference>
<dbReference type="Proteomes" id="UP000191418">
    <property type="component" value="Unassembled WGS sequence"/>
</dbReference>
<dbReference type="RefSeq" id="WP_078746093.1">
    <property type="nucleotide sequence ID" value="NZ_FUXG01000020.1"/>
</dbReference>
<dbReference type="Gene3D" id="1.10.3090.10">
    <property type="entry name" value="cca-adding enzyme, domain 2"/>
    <property type="match status" value="1"/>
</dbReference>
<keyword evidence="2 8" id="KW-0548">Nucleotidyltransferase</keyword>
<dbReference type="STRING" id="64969.SAMN02745127_02552"/>
<evidence type="ECO:0000259" key="10">
    <source>
        <dbReference type="PROSITE" id="PS51671"/>
    </source>
</evidence>
<feature type="region of interest" description="Uridylyltransferase" evidence="8">
    <location>
        <begin position="1"/>
        <end position="347"/>
    </location>
</feature>
<dbReference type="InterPro" id="IPR006674">
    <property type="entry name" value="HD_domain"/>
</dbReference>
<comment type="cofactor">
    <cofactor evidence="8">
        <name>Mg(2+)</name>
        <dbReference type="ChEBI" id="CHEBI:18420"/>
    </cofactor>
</comment>
<comment type="function">
    <text evidence="8">Modifies, by uridylylation and deuridylylation, the PII regulatory proteins (GlnB and homologs), in response to the nitrogen status of the cell that GlnD senses through the glutamine level. Under low glutamine levels, catalyzes the conversion of the PII proteins and UTP to PII-UMP and PPi, while under higher glutamine levels, GlnD hydrolyzes PII-UMP to PII and UMP (deuridylylation). Thus, controls uridylylation state and activity of the PII proteins, and plays an important role in the regulation of nitrogen metabolism.</text>
</comment>
<comment type="catalytic activity">
    <reaction evidence="8">
        <text>[protein-PII]-L-tyrosine + UTP = [protein-PII]-uridylyl-L-tyrosine + diphosphate</text>
        <dbReference type="Rhea" id="RHEA:13673"/>
        <dbReference type="Rhea" id="RHEA-COMP:12147"/>
        <dbReference type="Rhea" id="RHEA-COMP:12148"/>
        <dbReference type="ChEBI" id="CHEBI:33019"/>
        <dbReference type="ChEBI" id="CHEBI:46398"/>
        <dbReference type="ChEBI" id="CHEBI:46858"/>
        <dbReference type="ChEBI" id="CHEBI:90602"/>
        <dbReference type="EC" id="2.7.7.59"/>
    </reaction>
</comment>
<dbReference type="AlphaFoldDB" id="A0A1T4RTX6"/>
<dbReference type="Pfam" id="PF01966">
    <property type="entry name" value="HD"/>
    <property type="match status" value="1"/>
</dbReference>
<feature type="domain" description="ACT" evidence="10">
    <location>
        <begin position="711"/>
        <end position="797"/>
    </location>
</feature>
<comment type="catalytic activity">
    <reaction evidence="7">
        <text>guanosine 3',5'-bis(diphosphate) + H2O = GDP + diphosphate + H(+)</text>
        <dbReference type="Rhea" id="RHEA:14253"/>
        <dbReference type="ChEBI" id="CHEBI:15377"/>
        <dbReference type="ChEBI" id="CHEBI:15378"/>
        <dbReference type="ChEBI" id="CHEBI:33019"/>
        <dbReference type="ChEBI" id="CHEBI:58189"/>
        <dbReference type="ChEBI" id="CHEBI:77828"/>
        <dbReference type="EC" id="3.1.7.2"/>
    </reaction>
</comment>
<dbReference type="SUPFAM" id="SSF81593">
    <property type="entry name" value="Nucleotidyltransferase substrate binding subunit/domain"/>
    <property type="match status" value="1"/>
</dbReference>
<dbReference type="Pfam" id="PF08335">
    <property type="entry name" value="GlnD_UR_UTase"/>
    <property type="match status" value="1"/>
</dbReference>
<dbReference type="SUPFAM" id="SSF81301">
    <property type="entry name" value="Nucleotidyltransferase"/>
    <property type="match status" value="1"/>
</dbReference>
<comment type="similarity">
    <text evidence="8">Belongs to the GlnD family.</text>
</comment>
<dbReference type="SUPFAM" id="SSF55021">
    <property type="entry name" value="ACT-like"/>
    <property type="match status" value="2"/>
</dbReference>
<dbReference type="GO" id="GO:0008081">
    <property type="term" value="F:phosphoric diester hydrolase activity"/>
    <property type="evidence" value="ECO:0007669"/>
    <property type="project" value="UniProtKB-UniRule"/>
</dbReference>
<dbReference type="InterPro" id="IPR002912">
    <property type="entry name" value="ACT_dom"/>
</dbReference>
<dbReference type="GO" id="GO:0008773">
    <property type="term" value="F:[protein-PII] uridylyltransferase activity"/>
    <property type="evidence" value="ECO:0007669"/>
    <property type="project" value="UniProtKB-UniRule"/>
</dbReference>
<keyword evidence="3" id="KW-0677">Repeat</keyword>
<comment type="activity regulation">
    <text evidence="8">Uridylyltransferase (UTase) activity is inhibited by glutamine, while glutamine activates uridylyl-removing (UR) activity.</text>
</comment>
<dbReference type="GO" id="GO:0008893">
    <property type="term" value="F:guanosine-3',5'-bis(diphosphate) 3'-diphosphatase activity"/>
    <property type="evidence" value="ECO:0007669"/>
    <property type="project" value="UniProtKB-EC"/>
</dbReference>
<comment type="domain">
    <text evidence="8">Has four distinct domains: an N-terminal nucleotidyltransferase (NT) domain responsible for UTase activity, a central HD domain that encodes UR activity, and two C-terminal ACT domains that seem to have a role in glutamine sensing.</text>
</comment>
<comment type="catalytic activity">
    <reaction evidence="8">
        <text>[protein-PII]-uridylyl-L-tyrosine + H2O = [protein-PII]-L-tyrosine + UMP + H(+)</text>
        <dbReference type="Rhea" id="RHEA:48600"/>
        <dbReference type="Rhea" id="RHEA-COMP:12147"/>
        <dbReference type="Rhea" id="RHEA-COMP:12148"/>
        <dbReference type="ChEBI" id="CHEBI:15377"/>
        <dbReference type="ChEBI" id="CHEBI:15378"/>
        <dbReference type="ChEBI" id="CHEBI:46858"/>
        <dbReference type="ChEBI" id="CHEBI:57865"/>
        <dbReference type="ChEBI" id="CHEBI:90602"/>
    </reaction>
</comment>
<dbReference type="EC" id="2.7.7.59" evidence="8"/>
<comment type="caution">
    <text evidence="12">The sequence shown here is derived from an EMBL/GenBank/DDBJ whole genome shotgun (WGS) entry which is preliminary data.</text>
</comment>
<dbReference type="SUPFAM" id="SSF109604">
    <property type="entry name" value="HD-domain/PDEase-like"/>
    <property type="match status" value="1"/>
</dbReference>
<dbReference type="EMBL" id="MTSM01000021">
    <property type="protein sequence ID" value="OPX54650.1"/>
    <property type="molecule type" value="Genomic_DNA"/>
</dbReference>
<dbReference type="InterPro" id="IPR003607">
    <property type="entry name" value="HD/PDEase_dom"/>
</dbReference>
<dbReference type="Pfam" id="PF01909">
    <property type="entry name" value="NTP_transf_2"/>
    <property type="match status" value="1"/>
</dbReference>
<feature type="region of interest" description="Disordered" evidence="9">
    <location>
        <begin position="898"/>
        <end position="925"/>
    </location>
</feature>
<dbReference type="InterPro" id="IPR043519">
    <property type="entry name" value="NT_sf"/>
</dbReference>
<evidence type="ECO:0000256" key="7">
    <source>
        <dbReference type="ARBA" id="ARBA00047968"/>
    </source>
</evidence>
<evidence type="ECO:0000256" key="6">
    <source>
        <dbReference type="ARBA" id="ARBA00023268"/>
    </source>
</evidence>
<dbReference type="PANTHER" id="PTHR47320">
    <property type="entry name" value="BIFUNCTIONAL URIDYLYLTRANSFERASE/URIDYLYL-REMOVING ENZYME"/>
    <property type="match status" value="1"/>
</dbReference>
<evidence type="ECO:0000256" key="2">
    <source>
        <dbReference type="ARBA" id="ARBA00022695"/>
    </source>
</evidence>
<dbReference type="InterPro" id="IPR010043">
    <property type="entry name" value="UTase/UR"/>
</dbReference>
<dbReference type="SMART" id="SM00471">
    <property type="entry name" value="HDc"/>
    <property type="match status" value="1"/>
</dbReference>
<keyword evidence="13" id="KW-1185">Reference proteome</keyword>
<dbReference type="OrthoDB" id="9758038at2"/>
<protein>
    <recommendedName>
        <fullName evidence="8">Bifunctional uridylyltransferase/uridylyl-removing enzyme</fullName>
        <shortName evidence="8">UTase/UR</shortName>
    </recommendedName>
    <alternativeName>
        <fullName evidence="8">Bifunctional [protein-PII] modification enzyme</fullName>
    </alternativeName>
    <alternativeName>
        <fullName evidence="8">Bifunctional nitrogen sensor protein</fullName>
    </alternativeName>
    <domain>
        <recommendedName>
            <fullName evidence="8">[Protein-PII] uridylyltransferase</fullName>
            <shortName evidence="8">PII uridylyltransferase</shortName>
            <shortName evidence="8">UTase</shortName>
            <ecNumber evidence="8">2.7.7.59</ecNumber>
        </recommendedName>
    </domain>
    <domain>
        <recommendedName>
            <fullName evidence="8">[Protein-PII]-UMP uridylyl-removing enzyme</fullName>
            <shortName evidence="8">UR</shortName>
            <ecNumber evidence="8">3.1.4.-</ecNumber>
        </recommendedName>
    </domain>
</protein>
<dbReference type="Pfam" id="PF01842">
    <property type="entry name" value="ACT"/>
    <property type="match status" value="1"/>
</dbReference>
<evidence type="ECO:0000256" key="5">
    <source>
        <dbReference type="ARBA" id="ARBA00022842"/>
    </source>
</evidence>
<evidence type="ECO:0000256" key="1">
    <source>
        <dbReference type="ARBA" id="ARBA00022679"/>
    </source>
</evidence>
<dbReference type="GO" id="GO:0006808">
    <property type="term" value="P:regulation of nitrogen utilization"/>
    <property type="evidence" value="ECO:0007669"/>
    <property type="project" value="UniProtKB-UniRule"/>
</dbReference>
<organism evidence="12 13">
    <name type="scientific">Oceanospirillum multiglobuliferum</name>
    <dbReference type="NCBI Taxonomy" id="64969"/>
    <lineage>
        <taxon>Bacteria</taxon>
        <taxon>Pseudomonadati</taxon>
        <taxon>Pseudomonadota</taxon>
        <taxon>Gammaproteobacteria</taxon>
        <taxon>Oceanospirillales</taxon>
        <taxon>Oceanospirillaceae</taxon>
        <taxon>Oceanospirillum</taxon>
    </lineage>
</organism>
<dbReference type="InterPro" id="IPR013546">
    <property type="entry name" value="PII_UdlTrfase/GS_AdlTrfase"/>
</dbReference>
<evidence type="ECO:0000313" key="12">
    <source>
        <dbReference type="EMBL" id="OPX54650.1"/>
    </source>
</evidence>
<gene>
    <name evidence="8" type="primary">glnD</name>
    <name evidence="12" type="ORF">BTE48_13335</name>
</gene>
<dbReference type="CDD" id="cd05401">
    <property type="entry name" value="NT_GlnE_GlnD_like"/>
    <property type="match status" value="1"/>
</dbReference>
<dbReference type="CDD" id="cd00077">
    <property type="entry name" value="HDc"/>
    <property type="match status" value="1"/>
</dbReference>
<keyword evidence="6 8" id="KW-0511">Multifunctional enzyme</keyword>
<dbReference type="HAMAP" id="MF_00277">
    <property type="entry name" value="PII_uridylyl_transf"/>
    <property type="match status" value="1"/>
</dbReference>
<evidence type="ECO:0000256" key="9">
    <source>
        <dbReference type="SAM" id="MobiDB-lite"/>
    </source>
</evidence>
<dbReference type="EC" id="3.1.4.-" evidence="8"/>
<sequence length="925" mass="107275">MPLTPYEFAPDPSLFNKHAFRQQLNEAKSKISLFKQCIRSVQGLLDQRFLEGADIRDLVHGRAWFIDQLLSVAWEQFDWPDSQISLLAVGGYGRGELHPGSDIDLLILLRNDDDSPYRDSLERFVTFLWDISLDIGHSVRSLTDCEREAKADITVATNLLENRTIVGPDSLREEMVKRLGTEYMWSSSEFFEAKWQEQITRHYKYNNNEYNLEPNIKSSPGGLRDIQMIGWVAKRHFGTNTLEGLMREGFLTESEVRIMEQGQAFLWQVRYALHMTAKRAEDRLLFDHQRTLAELFGYADNDERLAVEQFMRRYYRVVMSLTELNDVLMQHFDDAILQSQHEAKITPLNRRFQMVNRKIEATHPRVFEQAPFALLEIFLLMAQNPQIESVRASTIRLLRDHRHLIDESFRRDIRHSSLFMELLRSSGNVARQLRRMSRYGILGKYLPEFGYAIGLMQHDLFHIYTVDAHTLLLLKFLHNFQKEDARKTFPFAAQLIHRLPKRELAYIAGLFHDIGKGRGGDHSELGARDALHFCEKHHISKHDARLVSWLVEHHLLMSMTAQKKDISDPDIIQEFAMTVRDEVRLDYLYVLTVADINATNPNLWNSWRATLLQQLYVETKRALRRGLENPIDRQEWIDETQQDALALLKKWGVDETKIWPLWNTLGEDYFLQDSAREIAFQTEQILQHKTPELPLVLVTNPNKVDQVGGTKIFVYTQEEPHLFAATVAAMQQLNLNIHDARISTSSSGYSLDTYIVLEHDDEPIRDPERIKQIKEVLIEELDDPADYSDIVQRRVARQLKHFTMPTQVIISNDPATLRTTLEVIAPDRPGLLARIGRIFVEMDINLLSAKIVTLGERVEDIFVITDRKLGPISDPELCRKLQQRICSELAKLRVNPRPIGRGYKREPRSGSNQVSPDFAHTLSVF</sequence>
<proteinExistence type="inferred from homology"/>
<dbReference type="CDD" id="cd04899">
    <property type="entry name" value="ACT_ACR-UUR-like_2"/>
    <property type="match status" value="1"/>
</dbReference>
<name>A0A1T4RTX6_9GAMM</name>
<dbReference type="NCBIfam" id="TIGR01693">
    <property type="entry name" value="UTase_glnD"/>
    <property type="match status" value="1"/>
</dbReference>
<reference evidence="12 13" key="1">
    <citation type="submission" date="2017-01" db="EMBL/GenBank/DDBJ databases">
        <title>Genome Sequencing of a Marine Spirillum, Oceanospirillum multiglobuliferum ATCC 33336, from Japan.</title>
        <authorList>
            <person name="Carney J.G."/>
            <person name="Trachtenberg A.M."/>
            <person name="Rheaume B.A."/>
            <person name="Linnane J.D."/>
            <person name="Pitts N.L."/>
            <person name="Mykles D.L."/>
            <person name="Maclea K.S."/>
        </authorList>
    </citation>
    <scope>NUCLEOTIDE SEQUENCE [LARGE SCALE GENOMIC DNA]</scope>
    <source>
        <strain evidence="12 13">ATCC 33336</strain>
    </source>
</reference>
<feature type="domain" description="HD" evidence="11">
    <location>
        <begin position="466"/>
        <end position="588"/>
    </location>
</feature>
<evidence type="ECO:0000256" key="3">
    <source>
        <dbReference type="ARBA" id="ARBA00022737"/>
    </source>
</evidence>
<dbReference type="Gene3D" id="1.20.120.330">
    <property type="entry name" value="Nucleotidyltransferases domain 2"/>
    <property type="match status" value="1"/>
</dbReference>
<comment type="caution">
    <text evidence="8">Lacks conserved residue(s) required for the propagation of feature annotation.</text>
</comment>
<evidence type="ECO:0000256" key="8">
    <source>
        <dbReference type="HAMAP-Rule" id="MF_00277"/>
    </source>
</evidence>
<dbReference type="FunFam" id="1.10.3090.10:FF:000005">
    <property type="entry name" value="Bifunctional uridylyltransferase/uridylyl-removing enzyme"/>
    <property type="match status" value="1"/>
</dbReference>
<keyword evidence="1 8" id="KW-0808">Transferase</keyword>
<dbReference type="PROSITE" id="PS51671">
    <property type="entry name" value="ACT"/>
    <property type="match status" value="2"/>
</dbReference>
<evidence type="ECO:0000259" key="11">
    <source>
        <dbReference type="PROSITE" id="PS51831"/>
    </source>
</evidence>
<dbReference type="CDD" id="cd04900">
    <property type="entry name" value="ACT_UUR-like_1"/>
    <property type="match status" value="1"/>
</dbReference>
<dbReference type="InterPro" id="IPR002934">
    <property type="entry name" value="Polymerase_NTP_transf_dom"/>
</dbReference>
<keyword evidence="5 8" id="KW-0460">Magnesium</keyword>
<feature type="domain" description="ACT" evidence="10">
    <location>
        <begin position="820"/>
        <end position="901"/>
    </location>
</feature>
<evidence type="ECO:0000313" key="13">
    <source>
        <dbReference type="Proteomes" id="UP000191418"/>
    </source>
</evidence>
<evidence type="ECO:0000256" key="4">
    <source>
        <dbReference type="ARBA" id="ARBA00022801"/>
    </source>
</evidence>
<keyword evidence="4 8" id="KW-0378">Hydrolase</keyword>